<evidence type="ECO:0000256" key="3">
    <source>
        <dbReference type="ARBA" id="ARBA00022692"/>
    </source>
</evidence>
<comment type="caution">
    <text evidence="7">The sequence shown here is derived from an EMBL/GenBank/DDBJ whole genome shotgun (WGS) entry which is preliminary data.</text>
</comment>
<keyword evidence="2" id="KW-1003">Cell membrane</keyword>
<gene>
    <name evidence="7" type="ORF">LCGC14_2517560</name>
</gene>
<sequence length="126" mass="13708">MMNRLIKRFSLHALVVCGIAIAASAALFSRDLAFGVFVGGLLGLLNVRGLARGITGLDINNPRPVRLFFGGAFRLFMLFTAIVLIAMTKKVDLVGLLVGFSVVVFVVVIEGMREMRLIIKDEQGEL</sequence>
<evidence type="ECO:0000256" key="6">
    <source>
        <dbReference type="SAM" id="Phobius"/>
    </source>
</evidence>
<proteinExistence type="predicted"/>
<evidence type="ECO:0000256" key="5">
    <source>
        <dbReference type="ARBA" id="ARBA00023136"/>
    </source>
</evidence>
<evidence type="ECO:0000256" key="2">
    <source>
        <dbReference type="ARBA" id="ARBA00022475"/>
    </source>
</evidence>
<dbReference type="EMBL" id="LAZR01040531">
    <property type="protein sequence ID" value="KKL14254.1"/>
    <property type="molecule type" value="Genomic_DNA"/>
</dbReference>
<keyword evidence="5 6" id="KW-0472">Membrane</keyword>
<dbReference type="InterPro" id="IPR005598">
    <property type="entry name" value="ATP_synth_I"/>
</dbReference>
<reference evidence="7" key="1">
    <citation type="journal article" date="2015" name="Nature">
        <title>Complex archaea that bridge the gap between prokaryotes and eukaryotes.</title>
        <authorList>
            <person name="Spang A."/>
            <person name="Saw J.H."/>
            <person name="Jorgensen S.L."/>
            <person name="Zaremba-Niedzwiedzka K."/>
            <person name="Martijn J."/>
            <person name="Lind A.E."/>
            <person name="van Eijk R."/>
            <person name="Schleper C."/>
            <person name="Guy L."/>
            <person name="Ettema T.J."/>
        </authorList>
    </citation>
    <scope>NUCLEOTIDE SEQUENCE</scope>
</reference>
<keyword evidence="3 6" id="KW-0812">Transmembrane</keyword>
<dbReference type="Pfam" id="PF03899">
    <property type="entry name" value="ATP-synt_I"/>
    <property type="match status" value="1"/>
</dbReference>
<accession>A0A0F9AXC0</accession>
<evidence type="ECO:0000313" key="7">
    <source>
        <dbReference type="EMBL" id="KKL14254.1"/>
    </source>
</evidence>
<feature type="transmembrane region" description="Helical" evidence="6">
    <location>
        <begin position="93"/>
        <end position="112"/>
    </location>
</feature>
<protein>
    <recommendedName>
        <fullName evidence="8">ATP synthase subunit I</fullName>
    </recommendedName>
</protein>
<name>A0A0F9AXC0_9ZZZZ</name>
<comment type="subcellular location">
    <subcellularLocation>
        <location evidence="1">Cell membrane</location>
        <topology evidence="1">Multi-pass membrane protein</topology>
    </subcellularLocation>
</comment>
<organism evidence="7">
    <name type="scientific">marine sediment metagenome</name>
    <dbReference type="NCBI Taxonomy" id="412755"/>
    <lineage>
        <taxon>unclassified sequences</taxon>
        <taxon>metagenomes</taxon>
        <taxon>ecological metagenomes</taxon>
    </lineage>
</organism>
<evidence type="ECO:0008006" key="8">
    <source>
        <dbReference type="Google" id="ProtNLM"/>
    </source>
</evidence>
<evidence type="ECO:0000256" key="1">
    <source>
        <dbReference type="ARBA" id="ARBA00004651"/>
    </source>
</evidence>
<keyword evidence="4 6" id="KW-1133">Transmembrane helix</keyword>
<feature type="transmembrane region" description="Helical" evidence="6">
    <location>
        <begin position="67"/>
        <end position="87"/>
    </location>
</feature>
<dbReference type="GO" id="GO:0005886">
    <property type="term" value="C:plasma membrane"/>
    <property type="evidence" value="ECO:0007669"/>
    <property type="project" value="UniProtKB-SubCell"/>
</dbReference>
<evidence type="ECO:0000256" key="4">
    <source>
        <dbReference type="ARBA" id="ARBA00022989"/>
    </source>
</evidence>
<feature type="transmembrane region" description="Helical" evidence="6">
    <location>
        <begin position="32"/>
        <end position="55"/>
    </location>
</feature>
<dbReference type="AlphaFoldDB" id="A0A0F9AXC0"/>